<evidence type="ECO:0000259" key="5">
    <source>
        <dbReference type="Pfam" id="PF00561"/>
    </source>
</evidence>
<feature type="domain" description="Peptidase S33 tripeptidyl aminopeptidase-like C-terminal" evidence="6">
    <location>
        <begin position="430"/>
        <end position="533"/>
    </location>
</feature>
<feature type="region of interest" description="Disordered" evidence="4">
    <location>
        <begin position="25"/>
        <end position="67"/>
    </location>
</feature>
<proteinExistence type="inferred from homology"/>
<evidence type="ECO:0000259" key="6">
    <source>
        <dbReference type="Pfam" id="PF08386"/>
    </source>
</evidence>
<dbReference type="OrthoDB" id="3930934at2"/>
<dbReference type="PANTHER" id="PTHR43248">
    <property type="entry name" value="2-SUCCINYL-6-HYDROXY-2,4-CYCLOHEXADIENE-1-CARBOXYLATE SYNTHASE"/>
    <property type="match status" value="1"/>
</dbReference>
<name>A0A3M2LQL3_9ACTN</name>
<dbReference type="Gene3D" id="3.40.50.1820">
    <property type="entry name" value="alpha/beta hydrolase"/>
    <property type="match status" value="1"/>
</dbReference>
<accession>A0A3M2LQL3</accession>
<evidence type="ECO:0000313" key="7">
    <source>
        <dbReference type="EMBL" id="RMI39771.1"/>
    </source>
</evidence>
<dbReference type="InterPro" id="IPR000073">
    <property type="entry name" value="AB_hydrolase_1"/>
</dbReference>
<dbReference type="InterPro" id="IPR029058">
    <property type="entry name" value="AB_hydrolase_fold"/>
</dbReference>
<dbReference type="SUPFAM" id="SSF53474">
    <property type="entry name" value="alpha/beta-Hydrolases"/>
    <property type="match status" value="1"/>
</dbReference>
<evidence type="ECO:0000313" key="8">
    <source>
        <dbReference type="Proteomes" id="UP000282674"/>
    </source>
</evidence>
<keyword evidence="2" id="KW-0732">Signal</keyword>
<dbReference type="EMBL" id="RFFG01000062">
    <property type="protein sequence ID" value="RMI39771.1"/>
    <property type="molecule type" value="Genomic_DNA"/>
</dbReference>
<dbReference type="Pfam" id="PF00561">
    <property type="entry name" value="Abhydrolase_1"/>
    <property type="match status" value="1"/>
</dbReference>
<dbReference type="Pfam" id="PF08386">
    <property type="entry name" value="Abhydrolase_4"/>
    <property type="match status" value="1"/>
</dbReference>
<evidence type="ECO:0000256" key="4">
    <source>
        <dbReference type="SAM" id="MobiDB-lite"/>
    </source>
</evidence>
<dbReference type="GO" id="GO:0016787">
    <property type="term" value="F:hydrolase activity"/>
    <property type="evidence" value="ECO:0007669"/>
    <property type="project" value="UniProtKB-KW"/>
</dbReference>
<sequence>MLQKGRLGHARVAIALTLTVSGPVACGGGGSSGTPPGTSSRTDSGMTSGATSVPGLPASITRQHPSWGPCTGLPANPAVTTGQTGTPECTRIKVPLDYAKPDGRTIDLALLRFPATDPAHRIGSLLFNFGGPGASGTEGLSGFAGEFQGLAKRYDLIGFDPRGVGESTAVTCLDGAALDKYLALDSTPDNAAEEKAVADADAAYVRACRQNSGDLLPHVGTVSAARDMDVIRSALGDSKLHYFGLSYGTQLGANNAHQLPGNVGRSVLDGAVDTKISTVDLSLQQAAGFQRALGNFAAYCAGLGAAQCPMGRSKDAVVASVQKFADGLDAHPVKTDQQGRPLTQSLGLTGIAAALYDQATWKTLVLGLADAGKGDGTLLLALADIQNGRDEQGHYSNFLAANTAISCADTTERPTEADVRRELPRFRNASPLFGPELAWGLLTCTGWPFKGDDAGKEVSAPSAAPIVVVGNEGDPATPYAWAPALTREIGGKAVLLSLHGQGHTAYLTGNRCIVDTVNAYLLDGKVPENGTRCT</sequence>
<organism evidence="7 8">
    <name type="scientific">Actinomadura harenae</name>
    <dbReference type="NCBI Taxonomy" id="2483351"/>
    <lineage>
        <taxon>Bacteria</taxon>
        <taxon>Bacillati</taxon>
        <taxon>Actinomycetota</taxon>
        <taxon>Actinomycetes</taxon>
        <taxon>Streptosporangiales</taxon>
        <taxon>Thermomonosporaceae</taxon>
        <taxon>Actinomadura</taxon>
    </lineage>
</organism>
<keyword evidence="8" id="KW-1185">Reference proteome</keyword>
<feature type="domain" description="AB hydrolase-1" evidence="5">
    <location>
        <begin position="125"/>
        <end position="301"/>
    </location>
</feature>
<protein>
    <submittedName>
        <fullName evidence="7">Alpha/beta hydrolase</fullName>
    </submittedName>
</protein>
<reference evidence="7 8" key="1">
    <citation type="submission" date="2018-10" db="EMBL/GenBank/DDBJ databases">
        <title>Isolation from soil.</title>
        <authorList>
            <person name="Hu J."/>
        </authorList>
    </citation>
    <scope>NUCLEOTIDE SEQUENCE [LARGE SCALE GENOMIC DNA]</scope>
    <source>
        <strain evidence="7 8">NEAU-Ht49</strain>
    </source>
</reference>
<gene>
    <name evidence="7" type="ORF">EBO15_28580</name>
</gene>
<evidence type="ECO:0000256" key="3">
    <source>
        <dbReference type="ARBA" id="ARBA00022801"/>
    </source>
</evidence>
<dbReference type="PANTHER" id="PTHR43248:SF29">
    <property type="entry name" value="TRIPEPTIDYL AMINOPEPTIDASE"/>
    <property type="match status" value="1"/>
</dbReference>
<dbReference type="AlphaFoldDB" id="A0A3M2LQL3"/>
<dbReference type="Proteomes" id="UP000282674">
    <property type="component" value="Unassembled WGS sequence"/>
</dbReference>
<comment type="caution">
    <text evidence="7">The sequence shown here is derived from an EMBL/GenBank/DDBJ whole genome shotgun (WGS) entry which is preliminary data.</text>
</comment>
<dbReference type="InterPro" id="IPR013595">
    <property type="entry name" value="Pept_S33_TAP-like_C"/>
</dbReference>
<comment type="similarity">
    <text evidence="1">Belongs to the peptidase S33 family.</text>
</comment>
<evidence type="ECO:0000256" key="1">
    <source>
        <dbReference type="ARBA" id="ARBA00010088"/>
    </source>
</evidence>
<keyword evidence="3 7" id="KW-0378">Hydrolase</keyword>
<evidence type="ECO:0000256" key="2">
    <source>
        <dbReference type="ARBA" id="ARBA00022729"/>
    </source>
</evidence>
<feature type="compositionally biased region" description="Low complexity" evidence="4">
    <location>
        <begin position="33"/>
        <end position="45"/>
    </location>
</feature>
<dbReference type="InterPro" id="IPR051601">
    <property type="entry name" value="Serine_prot/Carboxylest_S33"/>
</dbReference>